<sequence>MKKYLLFAFIGLASFSSFSQTKYSKKDLIWSDEFNYKGLPDTTKWNFDTHGNAYGWGNNESQFYTNKEINNAVVKDGYLHIIAKKENHENKNYTSARLTTSNKFNFTYGRVDVRAKLPAGKGTWPAIWMLGEKIQNTKWPDCGEIDIMEHVGYDPGKMHGTVHTKAYNHVIGTQRGKAIDLPNPFSGFHVYSIEWTKDKIDFLLDNKVYHSFANEHKTEAEWPFDSPEYIILNLAIGGNWGGKMGIDDAIFPVSMLVDYVRVYQKK</sequence>
<accession>A0ABT6YQ18</accession>
<name>A0ABT6YQ18_9BACT</name>
<comment type="caution">
    <text evidence="4">The sequence shown here is derived from an EMBL/GenBank/DDBJ whole genome shotgun (WGS) entry which is preliminary data.</text>
</comment>
<dbReference type="SUPFAM" id="SSF49899">
    <property type="entry name" value="Concanavalin A-like lectins/glucanases"/>
    <property type="match status" value="1"/>
</dbReference>
<dbReference type="RefSeq" id="WP_283370588.1">
    <property type="nucleotide sequence ID" value="NZ_JASHID010000010.1"/>
</dbReference>
<dbReference type="Gene3D" id="2.60.120.200">
    <property type="match status" value="1"/>
</dbReference>
<comment type="similarity">
    <text evidence="1">Belongs to the glycosyl hydrolase 16 family.</text>
</comment>
<evidence type="ECO:0000256" key="1">
    <source>
        <dbReference type="ARBA" id="ARBA00006865"/>
    </source>
</evidence>
<feature type="signal peptide" evidence="2">
    <location>
        <begin position="1"/>
        <end position="19"/>
    </location>
</feature>
<dbReference type="PROSITE" id="PS51762">
    <property type="entry name" value="GH16_2"/>
    <property type="match status" value="1"/>
</dbReference>
<keyword evidence="2" id="KW-0732">Signal</keyword>
<evidence type="ECO:0000259" key="3">
    <source>
        <dbReference type="PROSITE" id="PS51762"/>
    </source>
</evidence>
<evidence type="ECO:0000313" key="4">
    <source>
        <dbReference type="EMBL" id="MDI9865615.1"/>
    </source>
</evidence>
<feature type="chain" id="PRO_5046312724" evidence="2">
    <location>
        <begin position="20"/>
        <end position="266"/>
    </location>
</feature>
<evidence type="ECO:0000256" key="2">
    <source>
        <dbReference type="SAM" id="SignalP"/>
    </source>
</evidence>
<dbReference type="PANTHER" id="PTHR10963">
    <property type="entry name" value="GLYCOSYL HYDROLASE-RELATED"/>
    <property type="match status" value="1"/>
</dbReference>
<dbReference type="Pfam" id="PF00722">
    <property type="entry name" value="Glyco_hydro_16"/>
    <property type="match status" value="1"/>
</dbReference>
<protein>
    <submittedName>
        <fullName evidence="4">Glycoside hydrolase family 16 protein</fullName>
    </submittedName>
</protein>
<dbReference type="CDD" id="cd08023">
    <property type="entry name" value="GH16_laminarinase_like"/>
    <property type="match status" value="1"/>
</dbReference>
<dbReference type="GO" id="GO:0016787">
    <property type="term" value="F:hydrolase activity"/>
    <property type="evidence" value="ECO:0007669"/>
    <property type="project" value="UniProtKB-KW"/>
</dbReference>
<organism evidence="4 5">
    <name type="scientific">Flectobacillus longus</name>
    <dbReference type="NCBI Taxonomy" id="2984207"/>
    <lineage>
        <taxon>Bacteria</taxon>
        <taxon>Pseudomonadati</taxon>
        <taxon>Bacteroidota</taxon>
        <taxon>Cytophagia</taxon>
        <taxon>Cytophagales</taxon>
        <taxon>Flectobacillaceae</taxon>
        <taxon>Flectobacillus</taxon>
    </lineage>
</organism>
<dbReference type="EMBL" id="JASHID010000010">
    <property type="protein sequence ID" value="MDI9865615.1"/>
    <property type="molecule type" value="Genomic_DNA"/>
</dbReference>
<dbReference type="InterPro" id="IPR050546">
    <property type="entry name" value="Glycosyl_Hydrlase_16"/>
</dbReference>
<proteinExistence type="inferred from homology"/>
<reference evidence="4 5" key="1">
    <citation type="submission" date="2023-05" db="EMBL/GenBank/DDBJ databases">
        <title>Novel species of genus Flectobacillus isolated from stream in China.</title>
        <authorList>
            <person name="Lu H."/>
        </authorList>
    </citation>
    <scope>NUCLEOTIDE SEQUENCE [LARGE SCALE GENOMIC DNA]</scope>
    <source>
        <strain evidence="4 5">DC10W</strain>
    </source>
</reference>
<evidence type="ECO:0000313" key="5">
    <source>
        <dbReference type="Proteomes" id="UP001236569"/>
    </source>
</evidence>
<dbReference type="PANTHER" id="PTHR10963:SF55">
    <property type="entry name" value="GLYCOSIDE HYDROLASE FAMILY 16 PROTEIN"/>
    <property type="match status" value="1"/>
</dbReference>
<keyword evidence="4" id="KW-0378">Hydrolase</keyword>
<dbReference type="InterPro" id="IPR000757">
    <property type="entry name" value="Beta-glucanase-like"/>
</dbReference>
<keyword evidence="5" id="KW-1185">Reference proteome</keyword>
<dbReference type="Proteomes" id="UP001236569">
    <property type="component" value="Unassembled WGS sequence"/>
</dbReference>
<gene>
    <name evidence="4" type="ORF">QM480_14825</name>
</gene>
<feature type="domain" description="GH16" evidence="3">
    <location>
        <begin position="16"/>
        <end position="266"/>
    </location>
</feature>
<dbReference type="InterPro" id="IPR013320">
    <property type="entry name" value="ConA-like_dom_sf"/>
</dbReference>